<dbReference type="GeneID" id="300082402"/>
<evidence type="ECO:0000256" key="1">
    <source>
        <dbReference type="SAM" id="MobiDB-lite"/>
    </source>
</evidence>
<gene>
    <name evidence="2" type="ORF">L1F06_015500</name>
</gene>
<organism evidence="2 3">
    <name type="scientific">Ectopseudomonas hydrolytica</name>
    <dbReference type="NCBI Taxonomy" id="2493633"/>
    <lineage>
        <taxon>Bacteria</taxon>
        <taxon>Pseudomonadati</taxon>
        <taxon>Pseudomonadota</taxon>
        <taxon>Gammaproteobacteria</taxon>
        <taxon>Pseudomonadales</taxon>
        <taxon>Pseudomonadaceae</taxon>
        <taxon>Ectopseudomonas</taxon>
    </lineage>
</organism>
<name>A0ABY5A399_9GAMM</name>
<keyword evidence="3" id="KW-1185">Reference proteome</keyword>
<proteinExistence type="predicted"/>
<dbReference type="EMBL" id="CP099397">
    <property type="protein sequence ID" value="USR38075.1"/>
    <property type="molecule type" value="Genomic_DNA"/>
</dbReference>
<evidence type="ECO:0008006" key="4">
    <source>
        <dbReference type="Google" id="ProtNLM"/>
    </source>
</evidence>
<feature type="region of interest" description="Disordered" evidence="1">
    <location>
        <begin position="498"/>
        <end position="524"/>
    </location>
</feature>
<feature type="region of interest" description="Disordered" evidence="1">
    <location>
        <begin position="375"/>
        <end position="409"/>
    </location>
</feature>
<sequence>MLLGNDLLGGAPLGSLPGAAAEPVVVGGPNAIVWASRVIVSGVNWSSRITGEVTVDAEEGAARVAQFALCLPAGPVLPLEWRRREVTIDYIDNLGESRLFTGRIVDPVWNRTDRTLTCTCSDQLQEEVEALPIDEVDDLTDGLWSEDVFEPVEGRSHWDYAQERMSTRTASLDCDAYGAPRVTSWYAKSSPDFVFGDGATIYDTVVVGFSEDKRETNRVLIEGDYRFSRLRQLNKPYHWQHPETEGMGGEGGFCAWFLDSTELPTVDMILDAVTDSGQQLLSGATWYRTLPSGIWCDPPVGWNNNFNDQLLGFSLVAARRWAQPVTEKYTLDVRADASIAAAGELVQRDSVAIDIESELAERWEATAFGVNTAAPAVGGSSNGIPRPGYQGSATPGRPADDGVSGHTDVRDEARRQAGLRVLLHQAVATIIGDHRGTTANWDAPAGWVHGIDLSHTARVDDQGVRAQGKVQRLQWRLDHGGGGALCSVTVALMRGGGDVSDPLTPPAFSVEPQPEPPPPDPIADNLPTQIGGRGEVYDDELDGFSGSWSVGDGVSEGFPRRFQLTADEVPAEQRDELVVPIEGVYRVAIPNDLLELS</sequence>
<accession>A0ABY5A399</accession>
<evidence type="ECO:0000313" key="2">
    <source>
        <dbReference type="EMBL" id="USR38075.1"/>
    </source>
</evidence>
<reference evidence="2" key="1">
    <citation type="submission" date="2022-06" db="EMBL/GenBank/DDBJ databases">
        <title>Complete genome of Pseudomonas hydrolytica DSWY01T.</title>
        <authorList>
            <person name="Jung J."/>
            <person name="Jeon C.O."/>
        </authorList>
    </citation>
    <scope>NUCLEOTIDE SEQUENCE</scope>
    <source>
        <strain evidence="2">DSWY01</strain>
    </source>
</reference>
<protein>
    <recommendedName>
        <fullName evidence="4">Tip attachment protein J domain-containing protein</fullName>
    </recommendedName>
</protein>
<evidence type="ECO:0000313" key="3">
    <source>
        <dbReference type="Proteomes" id="UP001054897"/>
    </source>
</evidence>
<dbReference type="Proteomes" id="UP001054897">
    <property type="component" value="Chromosome"/>
</dbReference>
<dbReference type="RefSeq" id="WP_129482128.1">
    <property type="nucleotide sequence ID" value="NZ_CP099397.1"/>
</dbReference>